<sequence length="94" mass="10551">EKTKKDKLSLFDFSKDVGHNILQILCLSLDSSHLISSNKEAASSTTFIKYHNVTDIISEQGTAQASCIPCNIHFVNDKHEHLNYFENVNLSNAK</sequence>
<gene>
    <name evidence="1" type="primary">ORF26212</name>
</gene>
<feature type="non-terminal residue" evidence="1">
    <location>
        <position position="1"/>
    </location>
</feature>
<evidence type="ECO:0000313" key="1">
    <source>
        <dbReference type="EMBL" id="CEK55859.1"/>
    </source>
</evidence>
<dbReference type="AlphaFoldDB" id="A0A0B6YI77"/>
<organism evidence="1">
    <name type="scientific">Arion vulgaris</name>
    <dbReference type="NCBI Taxonomy" id="1028688"/>
    <lineage>
        <taxon>Eukaryota</taxon>
        <taxon>Metazoa</taxon>
        <taxon>Spiralia</taxon>
        <taxon>Lophotrochozoa</taxon>
        <taxon>Mollusca</taxon>
        <taxon>Gastropoda</taxon>
        <taxon>Heterobranchia</taxon>
        <taxon>Euthyneura</taxon>
        <taxon>Panpulmonata</taxon>
        <taxon>Eupulmonata</taxon>
        <taxon>Stylommatophora</taxon>
        <taxon>Helicina</taxon>
        <taxon>Arionoidea</taxon>
        <taxon>Arionidae</taxon>
        <taxon>Arion</taxon>
    </lineage>
</organism>
<reference evidence="1" key="1">
    <citation type="submission" date="2014-12" db="EMBL/GenBank/DDBJ databases">
        <title>Insight into the proteome of Arion vulgaris.</title>
        <authorList>
            <person name="Aradska J."/>
            <person name="Bulat T."/>
            <person name="Smidak R."/>
            <person name="Sarate P."/>
            <person name="Gangsoo J."/>
            <person name="Sialana F."/>
            <person name="Bilban M."/>
            <person name="Lubec G."/>
        </authorList>
    </citation>
    <scope>NUCLEOTIDE SEQUENCE</scope>
    <source>
        <tissue evidence="1">Skin</tissue>
    </source>
</reference>
<feature type="non-terminal residue" evidence="1">
    <location>
        <position position="94"/>
    </location>
</feature>
<dbReference type="EMBL" id="HACG01008994">
    <property type="protein sequence ID" value="CEK55859.1"/>
    <property type="molecule type" value="Transcribed_RNA"/>
</dbReference>
<proteinExistence type="predicted"/>
<protein>
    <submittedName>
        <fullName evidence="1">Uncharacterized protein</fullName>
    </submittedName>
</protein>
<accession>A0A0B6YI77</accession>
<name>A0A0B6YI77_9EUPU</name>